<dbReference type="InterPro" id="IPR023210">
    <property type="entry name" value="NADP_OxRdtase_dom"/>
</dbReference>
<evidence type="ECO:0000313" key="8">
    <source>
        <dbReference type="EMBL" id="RRC96335.1"/>
    </source>
</evidence>
<dbReference type="OrthoDB" id="9804790at2"/>
<dbReference type="GO" id="GO:0016616">
    <property type="term" value="F:oxidoreductase activity, acting on the CH-OH group of donors, NAD or NADP as acceptor"/>
    <property type="evidence" value="ECO:0007669"/>
    <property type="project" value="UniProtKB-ARBA"/>
</dbReference>
<dbReference type="SUPFAM" id="SSF51430">
    <property type="entry name" value="NAD(P)-linked oxidoreductase"/>
    <property type="match status" value="1"/>
</dbReference>
<dbReference type="PANTHER" id="PTHR43827">
    <property type="entry name" value="2,5-DIKETO-D-GLUCONIC ACID REDUCTASE"/>
    <property type="match status" value="1"/>
</dbReference>
<dbReference type="EMBL" id="RQZF01000001">
    <property type="protein sequence ID" value="RRC96335.1"/>
    <property type="molecule type" value="Genomic_DNA"/>
</dbReference>
<protein>
    <submittedName>
        <fullName evidence="8">Aldo/keto reductase</fullName>
    </submittedName>
</protein>
<evidence type="ECO:0000256" key="6">
    <source>
        <dbReference type="PIRSR" id="PIRSR000097-3"/>
    </source>
</evidence>
<name>A0A3P1SHT6_9ACTO</name>
<organism evidence="8 9">
    <name type="scientific">Schaalia canis</name>
    <dbReference type="NCBI Taxonomy" id="100469"/>
    <lineage>
        <taxon>Bacteria</taxon>
        <taxon>Bacillati</taxon>
        <taxon>Actinomycetota</taxon>
        <taxon>Actinomycetes</taxon>
        <taxon>Actinomycetales</taxon>
        <taxon>Actinomycetaceae</taxon>
        <taxon>Schaalia</taxon>
    </lineage>
</organism>
<comment type="similarity">
    <text evidence="1">Belongs to the aldo/keto reductase family.</text>
</comment>
<dbReference type="InterPro" id="IPR020471">
    <property type="entry name" value="AKR"/>
</dbReference>
<evidence type="ECO:0000256" key="3">
    <source>
        <dbReference type="ARBA" id="ARBA00023002"/>
    </source>
</evidence>
<feature type="binding site" evidence="5">
    <location>
        <position position="108"/>
    </location>
    <ligand>
        <name>substrate</name>
    </ligand>
</feature>
<dbReference type="FunFam" id="3.20.20.100:FF:000002">
    <property type="entry name" value="2,5-diketo-D-gluconic acid reductase A"/>
    <property type="match status" value="1"/>
</dbReference>
<evidence type="ECO:0000259" key="7">
    <source>
        <dbReference type="Pfam" id="PF00248"/>
    </source>
</evidence>
<keyword evidence="9" id="KW-1185">Reference proteome</keyword>
<dbReference type="Pfam" id="PF00248">
    <property type="entry name" value="Aldo_ket_red"/>
    <property type="match status" value="1"/>
</dbReference>
<feature type="domain" description="NADP-dependent oxidoreductase" evidence="7">
    <location>
        <begin position="24"/>
        <end position="260"/>
    </location>
</feature>
<evidence type="ECO:0000256" key="4">
    <source>
        <dbReference type="PIRSR" id="PIRSR000097-1"/>
    </source>
</evidence>
<feature type="active site" description="Proton donor" evidence="4">
    <location>
        <position position="50"/>
    </location>
</feature>
<dbReference type="PRINTS" id="PR00069">
    <property type="entry name" value="ALDKETRDTASE"/>
</dbReference>
<feature type="site" description="Lowers pKa of active site Tyr" evidence="6">
    <location>
        <position position="75"/>
    </location>
</feature>
<dbReference type="PROSITE" id="PS00063">
    <property type="entry name" value="ALDOKETO_REDUCTASE_3"/>
    <property type="match status" value="1"/>
</dbReference>
<dbReference type="PROSITE" id="PS00062">
    <property type="entry name" value="ALDOKETO_REDUCTASE_2"/>
    <property type="match status" value="1"/>
</dbReference>
<evidence type="ECO:0000256" key="1">
    <source>
        <dbReference type="ARBA" id="ARBA00007905"/>
    </source>
</evidence>
<dbReference type="CDD" id="cd19071">
    <property type="entry name" value="AKR_AKR1-5-like"/>
    <property type="match status" value="1"/>
</dbReference>
<evidence type="ECO:0000256" key="5">
    <source>
        <dbReference type="PIRSR" id="PIRSR000097-2"/>
    </source>
</evidence>
<dbReference type="InterPro" id="IPR036812">
    <property type="entry name" value="NAD(P)_OxRdtase_dom_sf"/>
</dbReference>
<reference evidence="8 9" key="1">
    <citation type="submission" date="2018-11" db="EMBL/GenBank/DDBJ databases">
        <title>Genomes From Bacteria Associated with the Canine Oral Cavity: a Test Case for Automated Genome-Based Taxonomic Assignment.</title>
        <authorList>
            <person name="Coil D.A."/>
            <person name="Jospin G."/>
            <person name="Darling A.E."/>
            <person name="Wallis C."/>
            <person name="Davis I.J."/>
            <person name="Harris S."/>
            <person name="Eisen J.A."/>
            <person name="Holcombe L.J."/>
            <person name="O'Flynn C."/>
        </authorList>
    </citation>
    <scope>NUCLEOTIDE SEQUENCE [LARGE SCALE GENOMIC DNA]</scope>
    <source>
        <strain evidence="8 9">OH770</strain>
    </source>
</reference>
<dbReference type="InterPro" id="IPR018170">
    <property type="entry name" value="Aldo/ket_reductase_CS"/>
</dbReference>
<proteinExistence type="inferred from homology"/>
<gene>
    <name evidence="8" type="ORF">EII11_01405</name>
</gene>
<evidence type="ECO:0000313" key="9">
    <source>
        <dbReference type="Proteomes" id="UP000280444"/>
    </source>
</evidence>
<accession>A0A3P1SHT6</accession>
<dbReference type="PIRSF" id="PIRSF000097">
    <property type="entry name" value="AKR"/>
    <property type="match status" value="1"/>
</dbReference>
<dbReference type="Gene3D" id="3.20.20.100">
    <property type="entry name" value="NADP-dependent oxidoreductase domain"/>
    <property type="match status" value="1"/>
</dbReference>
<sequence length="274" mass="29813">MTPHQIALNDGTQIPQIGFGVFLIPEEETQRAVELALEAGYRHIDTASIYGNEKGVARAITATGLPREDLYITTKLWNEDQGAATTRPALEASLERLGLDYVNLYLIHWPVPSRNLYRETWEVLEEAANDGLTRSIGVSNFLEEHLTALAAMGGRIPVLNQIEVHPTLPQHDLVATNTAMGIATEAWSPLGRGADLEMPEVTAIASHIGATPAQVILAWHLQRDRIVLPKSVTPERIQENLAAAEITLSPADLEALDDLDTGVRVGPDPATFIG</sequence>
<dbReference type="AlphaFoldDB" id="A0A3P1SHT6"/>
<comment type="caution">
    <text evidence="8">The sequence shown here is derived from an EMBL/GenBank/DDBJ whole genome shotgun (WGS) entry which is preliminary data.</text>
</comment>
<evidence type="ECO:0000256" key="2">
    <source>
        <dbReference type="ARBA" id="ARBA00022857"/>
    </source>
</evidence>
<dbReference type="PANTHER" id="PTHR43827:SF3">
    <property type="entry name" value="NADP-DEPENDENT OXIDOREDUCTASE DOMAIN-CONTAINING PROTEIN"/>
    <property type="match status" value="1"/>
</dbReference>
<keyword evidence="2" id="KW-0521">NADP</keyword>
<dbReference type="Proteomes" id="UP000280444">
    <property type="component" value="Unassembled WGS sequence"/>
</dbReference>
<keyword evidence="3" id="KW-0560">Oxidoreductase</keyword>
<dbReference type="RefSeq" id="WP_124867818.1">
    <property type="nucleotide sequence ID" value="NZ_RQZF01000001.1"/>
</dbReference>